<dbReference type="PRINTS" id="PR00505">
    <property type="entry name" value="D12N6MTFRASE"/>
</dbReference>
<protein>
    <recommendedName>
        <fullName evidence="2">site-specific DNA-methyltransferase (adenine-specific)</fullName>
        <ecNumber evidence="2">2.1.1.72</ecNumber>
    </recommendedName>
</protein>
<comment type="similarity">
    <text evidence="1">Belongs to the N(4)/N(6)-methyltransferase family.</text>
</comment>
<keyword evidence="5" id="KW-0949">S-adenosyl-L-methionine</keyword>
<evidence type="ECO:0000256" key="5">
    <source>
        <dbReference type="ARBA" id="ARBA00022691"/>
    </source>
</evidence>
<evidence type="ECO:0000313" key="8">
    <source>
        <dbReference type="Proteomes" id="UP001216440"/>
    </source>
</evidence>
<keyword evidence="4" id="KW-0808">Transferase</keyword>
<dbReference type="InterPro" id="IPR012263">
    <property type="entry name" value="M_m6A_EcoRV"/>
</dbReference>
<keyword evidence="3 7" id="KW-0489">Methyltransferase</keyword>
<dbReference type="InterPro" id="IPR023095">
    <property type="entry name" value="Ade_MeTrfase_dom_2"/>
</dbReference>
<dbReference type="PANTHER" id="PTHR30481:SF2">
    <property type="entry name" value="SITE-SPECIFIC DNA-METHYLTRANSFERASE (ADENINE-SPECIFIC)"/>
    <property type="match status" value="1"/>
</dbReference>
<evidence type="ECO:0000256" key="2">
    <source>
        <dbReference type="ARBA" id="ARBA00011900"/>
    </source>
</evidence>
<evidence type="ECO:0000313" key="7">
    <source>
        <dbReference type="EMBL" id="WGD42195.1"/>
    </source>
</evidence>
<evidence type="ECO:0000256" key="4">
    <source>
        <dbReference type="ARBA" id="ARBA00022679"/>
    </source>
</evidence>
<dbReference type="Gene3D" id="1.10.1020.10">
    <property type="entry name" value="Adenine-specific Methyltransferase, Domain 2"/>
    <property type="match status" value="1"/>
</dbReference>
<accession>A0ABY8K1T6</accession>
<dbReference type="PIRSF" id="PIRSF000398">
    <property type="entry name" value="M_m6A_EcoRV"/>
    <property type="match status" value="1"/>
</dbReference>
<name>A0ABY8K1T6_9ACTN</name>
<dbReference type="Pfam" id="PF02086">
    <property type="entry name" value="MethyltransfD12"/>
    <property type="match status" value="1"/>
</dbReference>
<keyword evidence="8" id="KW-1185">Reference proteome</keyword>
<comment type="catalytic activity">
    <reaction evidence="6">
        <text>a 2'-deoxyadenosine in DNA + S-adenosyl-L-methionine = an N(6)-methyl-2'-deoxyadenosine in DNA + S-adenosyl-L-homocysteine + H(+)</text>
        <dbReference type="Rhea" id="RHEA:15197"/>
        <dbReference type="Rhea" id="RHEA-COMP:12418"/>
        <dbReference type="Rhea" id="RHEA-COMP:12419"/>
        <dbReference type="ChEBI" id="CHEBI:15378"/>
        <dbReference type="ChEBI" id="CHEBI:57856"/>
        <dbReference type="ChEBI" id="CHEBI:59789"/>
        <dbReference type="ChEBI" id="CHEBI:90615"/>
        <dbReference type="ChEBI" id="CHEBI:90616"/>
        <dbReference type="EC" id="2.1.1.72"/>
    </reaction>
</comment>
<dbReference type="PANTHER" id="PTHR30481">
    <property type="entry name" value="DNA ADENINE METHYLASE"/>
    <property type="match status" value="1"/>
</dbReference>
<evidence type="ECO:0000256" key="3">
    <source>
        <dbReference type="ARBA" id="ARBA00022603"/>
    </source>
</evidence>
<dbReference type="EC" id="2.1.1.72" evidence="2"/>
<proteinExistence type="inferred from homology"/>
<dbReference type="GO" id="GO:0008168">
    <property type="term" value="F:methyltransferase activity"/>
    <property type="evidence" value="ECO:0007669"/>
    <property type="project" value="UniProtKB-KW"/>
</dbReference>
<dbReference type="GO" id="GO:0032259">
    <property type="term" value="P:methylation"/>
    <property type="evidence" value="ECO:0007669"/>
    <property type="project" value="UniProtKB-KW"/>
</dbReference>
<dbReference type="Proteomes" id="UP001216440">
    <property type="component" value="Chromosome"/>
</dbReference>
<reference evidence="7 8" key="1">
    <citation type="submission" date="2023-03" db="EMBL/GenBank/DDBJ databases">
        <authorList>
            <person name="Mo P."/>
        </authorList>
    </citation>
    <scope>NUCLEOTIDE SEQUENCE [LARGE SCALE GENOMIC DNA]</scope>
    <source>
        <strain evidence="7 8">HUAS 5</strain>
    </source>
</reference>
<gene>
    <name evidence="7" type="ORF">PYS65_19760</name>
</gene>
<sequence length="305" mass="34943">MRYISPLRYPGGKARLAPYIAQLIARQRPRPKAYAEAFAGGAGAALRLLVDNKVDHIYINDLDPGISALWRCIFEHTEQFASVIETEEVSIDAWHHHSEIYRNPAGKSDIELGFSTFFLNRCNRSGILRARPIGGLDQTGKWKIDARFNRENLIGRIRHLGTYSSRVTLSEMDARHFISSLEPQSDDVLLYVDPPYLVQGDRLYMDSLADADHQELATLLRQTPLRWLLTYDADKRITEKLYKGFRCVEFNILHTAQIQRTGVEYAIFGHRLILPEVTGIIGEGNYRWMTSKRKRLVEQLELGKA</sequence>
<dbReference type="Gene3D" id="3.40.50.150">
    <property type="entry name" value="Vaccinia Virus protein VP39"/>
    <property type="match status" value="1"/>
</dbReference>
<dbReference type="EMBL" id="CP121682">
    <property type="protein sequence ID" value="WGD42195.1"/>
    <property type="molecule type" value="Genomic_DNA"/>
</dbReference>
<dbReference type="InterPro" id="IPR012327">
    <property type="entry name" value="MeTrfase_D12"/>
</dbReference>
<dbReference type="RefSeq" id="WP_279335249.1">
    <property type="nucleotide sequence ID" value="NZ_CP121682.1"/>
</dbReference>
<dbReference type="SUPFAM" id="SSF53335">
    <property type="entry name" value="S-adenosyl-L-methionine-dependent methyltransferases"/>
    <property type="match status" value="1"/>
</dbReference>
<dbReference type="InterPro" id="IPR029063">
    <property type="entry name" value="SAM-dependent_MTases_sf"/>
</dbReference>
<organism evidence="7 8">
    <name type="scientific">Streptomyces cathayae</name>
    <dbReference type="NCBI Taxonomy" id="3031124"/>
    <lineage>
        <taxon>Bacteria</taxon>
        <taxon>Bacillati</taxon>
        <taxon>Actinomycetota</taxon>
        <taxon>Actinomycetes</taxon>
        <taxon>Kitasatosporales</taxon>
        <taxon>Streptomycetaceae</taxon>
        <taxon>Streptomyces</taxon>
    </lineage>
</organism>
<evidence type="ECO:0000256" key="1">
    <source>
        <dbReference type="ARBA" id="ARBA00006594"/>
    </source>
</evidence>
<evidence type="ECO:0000256" key="6">
    <source>
        <dbReference type="ARBA" id="ARBA00047942"/>
    </source>
</evidence>